<protein>
    <submittedName>
        <fullName evidence="1">Uncharacterized protein</fullName>
    </submittedName>
</protein>
<evidence type="ECO:0000313" key="1">
    <source>
        <dbReference type="EMBL" id="GER92796.1"/>
    </source>
</evidence>
<name>A0A5J4L5K5_9ZZZZ</name>
<proteinExistence type="predicted"/>
<gene>
    <name evidence="1" type="ORF">A45J_0522</name>
</gene>
<sequence length="39" mass="4606">MALKKGGGEFRRLEIGLMLKAEEHGSLRHWRMKSPNWRV</sequence>
<comment type="caution">
    <text evidence="1">The sequence shown here is derived from an EMBL/GenBank/DDBJ whole genome shotgun (WGS) entry which is preliminary data.</text>
</comment>
<accession>A0A5J4L5K5</accession>
<dbReference type="EMBL" id="BLAB01000001">
    <property type="protein sequence ID" value="GER92796.1"/>
    <property type="molecule type" value="Genomic_DNA"/>
</dbReference>
<reference evidence="1" key="1">
    <citation type="submission" date="2019-10" db="EMBL/GenBank/DDBJ databases">
        <title>Metagenomic sequencing of thiosulfate-disproportionating enrichment culture.</title>
        <authorList>
            <person name="Umezawa K."/>
            <person name="Kojima H."/>
            <person name="Fukui M."/>
        </authorList>
    </citation>
    <scope>NUCLEOTIDE SEQUENCE</scope>
    <source>
        <strain evidence="1">45J</strain>
    </source>
</reference>
<dbReference type="AlphaFoldDB" id="A0A5J4L5K5"/>
<organism evidence="1">
    <name type="scientific">hot springs metagenome</name>
    <dbReference type="NCBI Taxonomy" id="433727"/>
    <lineage>
        <taxon>unclassified sequences</taxon>
        <taxon>metagenomes</taxon>
        <taxon>ecological metagenomes</taxon>
    </lineage>
</organism>